<dbReference type="Pfam" id="PF13404">
    <property type="entry name" value="HTH_AsnC-type"/>
    <property type="match status" value="1"/>
</dbReference>
<evidence type="ECO:0000256" key="1">
    <source>
        <dbReference type="ARBA" id="ARBA00023015"/>
    </source>
</evidence>
<dbReference type="Gene3D" id="3.30.70.920">
    <property type="match status" value="1"/>
</dbReference>
<keyword evidence="3" id="KW-0804">Transcription</keyword>
<dbReference type="PROSITE" id="PS50956">
    <property type="entry name" value="HTH_ASNC_2"/>
    <property type="match status" value="1"/>
</dbReference>
<dbReference type="PRINTS" id="PR00033">
    <property type="entry name" value="HTHASNC"/>
</dbReference>
<comment type="caution">
    <text evidence="5">The sequence shown here is derived from an EMBL/GenBank/DDBJ whole genome shotgun (WGS) entry which is preliminary data.</text>
</comment>
<protein>
    <submittedName>
        <fullName evidence="5">Lrp/AsnC family transcriptional regulator</fullName>
    </submittedName>
</protein>
<dbReference type="PANTHER" id="PTHR30154">
    <property type="entry name" value="LEUCINE-RESPONSIVE REGULATORY PROTEIN"/>
    <property type="match status" value="1"/>
</dbReference>
<name>A0ABS8ZUS4_9PSEU</name>
<keyword evidence="1" id="KW-0805">Transcription regulation</keyword>
<evidence type="ECO:0000256" key="3">
    <source>
        <dbReference type="ARBA" id="ARBA00023163"/>
    </source>
</evidence>
<dbReference type="SUPFAM" id="SSF54909">
    <property type="entry name" value="Dimeric alpha+beta barrel"/>
    <property type="match status" value="1"/>
</dbReference>
<dbReference type="InterPro" id="IPR019887">
    <property type="entry name" value="Tscrpt_reg_AsnC/Lrp_C"/>
</dbReference>
<feature type="domain" description="HTH asnC-type" evidence="4">
    <location>
        <begin position="4"/>
        <end position="65"/>
    </location>
</feature>
<evidence type="ECO:0000313" key="6">
    <source>
        <dbReference type="Proteomes" id="UP001521150"/>
    </source>
</evidence>
<keyword evidence="2" id="KW-0238">DNA-binding</keyword>
<evidence type="ECO:0000259" key="4">
    <source>
        <dbReference type="PROSITE" id="PS50956"/>
    </source>
</evidence>
<dbReference type="Gene3D" id="1.10.10.10">
    <property type="entry name" value="Winged helix-like DNA-binding domain superfamily/Winged helix DNA-binding domain"/>
    <property type="match status" value="1"/>
</dbReference>
<sequence length="174" mass="18422">MPSLDPIDAKLLLALTNNPRATTVALADEVGISRNTAQARLARHEQDGTLASFERRISPAAVGYPLTAFVTVQLVQRKLDSVATALAAVPEVLQVDGISGVVDLMVQVVATDADDLYRIAGKILAIPGVERTNVALVMRELVPYRISPLLGQIAQGGGHHVLCARRADADARVG</sequence>
<dbReference type="PANTHER" id="PTHR30154:SF34">
    <property type="entry name" value="TRANSCRIPTIONAL REGULATOR AZLB"/>
    <property type="match status" value="1"/>
</dbReference>
<dbReference type="InterPro" id="IPR036390">
    <property type="entry name" value="WH_DNA-bd_sf"/>
</dbReference>
<dbReference type="InterPro" id="IPR011008">
    <property type="entry name" value="Dimeric_a/b-barrel"/>
</dbReference>
<keyword evidence="6" id="KW-1185">Reference proteome</keyword>
<accession>A0ABS8ZUS4</accession>
<reference evidence="5 6" key="1">
    <citation type="submission" date="2021-12" db="EMBL/GenBank/DDBJ databases">
        <title>Genome sequence of Kibdelosporangium philippinense ATCC 49844.</title>
        <authorList>
            <person name="Fedorov E.A."/>
            <person name="Omeragic M."/>
            <person name="Shalygina K.F."/>
            <person name="Maclea K.S."/>
        </authorList>
    </citation>
    <scope>NUCLEOTIDE SEQUENCE [LARGE SCALE GENOMIC DNA]</scope>
    <source>
        <strain evidence="5 6">ATCC 49844</strain>
    </source>
</reference>
<dbReference type="RefSeq" id="WP_233734174.1">
    <property type="nucleotide sequence ID" value="NZ_JAJVCN010000004.1"/>
</dbReference>
<dbReference type="InterPro" id="IPR019888">
    <property type="entry name" value="Tscrpt_reg_AsnC-like"/>
</dbReference>
<evidence type="ECO:0000313" key="5">
    <source>
        <dbReference type="EMBL" id="MCE7010993.1"/>
    </source>
</evidence>
<dbReference type="Proteomes" id="UP001521150">
    <property type="component" value="Unassembled WGS sequence"/>
</dbReference>
<dbReference type="InterPro" id="IPR000485">
    <property type="entry name" value="AsnC-type_HTH_dom"/>
</dbReference>
<dbReference type="Pfam" id="PF01037">
    <property type="entry name" value="AsnC_trans_reg"/>
    <property type="match status" value="1"/>
</dbReference>
<dbReference type="EMBL" id="JAJVCN010000004">
    <property type="protein sequence ID" value="MCE7010993.1"/>
    <property type="molecule type" value="Genomic_DNA"/>
</dbReference>
<gene>
    <name evidence="5" type="ORF">LWC34_50545</name>
</gene>
<dbReference type="SMART" id="SM00344">
    <property type="entry name" value="HTH_ASNC"/>
    <property type="match status" value="1"/>
</dbReference>
<dbReference type="InterPro" id="IPR036388">
    <property type="entry name" value="WH-like_DNA-bd_sf"/>
</dbReference>
<proteinExistence type="predicted"/>
<dbReference type="SUPFAM" id="SSF46785">
    <property type="entry name" value="Winged helix' DNA-binding domain"/>
    <property type="match status" value="1"/>
</dbReference>
<evidence type="ECO:0000256" key="2">
    <source>
        <dbReference type="ARBA" id="ARBA00023125"/>
    </source>
</evidence>
<organism evidence="5 6">
    <name type="scientific">Kibdelosporangium philippinense</name>
    <dbReference type="NCBI Taxonomy" id="211113"/>
    <lineage>
        <taxon>Bacteria</taxon>
        <taxon>Bacillati</taxon>
        <taxon>Actinomycetota</taxon>
        <taxon>Actinomycetes</taxon>
        <taxon>Pseudonocardiales</taxon>
        <taxon>Pseudonocardiaceae</taxon>
        <taxon>Kibdelosporangium</taxon>
    </lineage>
</organism>